<organism evidence="6 7">
    <name type="scientific">Arcicella rosea</name>
    <dbReference type="NCBI Taxonomy" id="502909"/>
    <lineage>
        <taxon>Bacteria</taxon>
        <taxon>Pseudomonadati</taxon>
        <taxon>Bacteroidota</taxon>
        <taxon>Cytophagia</taxon>
        <taxon>Cytophagales</taxon>
        <taxon>Flectobacillaceae</taxon>
        <taxon>Arcicella</taxon>
    </lineage>
</organism>
<evidence type="ECO:0000256" key="3">
    <source>
        <dbReference type="ARBA" id="ARBA00023172"/>
    </source>
</evidence>
<dbReference type="PANTHER" id="PTHR30349">
    <property type="entry name" value="PHAGE INTEGRASE-RELATED"/>
    <property type="match status" value="1"/>
</dbReference>
<sequence length="421" mass="48955">MSTKSKAIKVTLRKKSISGSRESLYLDFYPAIKGEDGKSTRREFLGLYLYHSANSEKLTDRQINKLDALAQLKINLEREKNLETLNTAQQIRNTRENELNPSEKFSKSHERFEQMLEKEEAEQAKRKLLEKEEERRLSIDFIKYFKSMAHKRKGSNSDNWISCLHYLEAFTGGTLQVRQLNERFCNDFKEYLLKAPSRKSTKFTLSQNSAVSYFNKLKACLKQAYKDGVINEPLNNKIDIIPTLETSREFLSMEELKRLANTQFEDDLLKRVCLFSALTGLRFIDIKNLKWSNVYLDENEGAYIRFTQQKTKLVEDNHPISNQAYHLLGERTKDEQIVFKGLKYSKVVYLLPKWLEKAGINKGLGFHGFRHTFATLQLVNGTDIYTVSKMLGHRDLKTTQVYAKIVDETKRKASNAIQLDL</sequence>
<protein>
    <submittedName>
        <fullName evidence="6">Integrase</fullName>
    </submittedName>
</protein>
<keyword evidence="4" id="KW-0175">Coiled coil</keyword>
<dbReference type="PANTHER" id="PTHR30349:SF64">
    <property type="entry name" value="PROPHAGE INTEGRASE INTD-RELATED"/>
    <property type="match status" value="1"/>
</dbReference>
<dbReference type="Gene3D" id="1.10.150.130">
    <property type="match status" value="1"/>
</dbReference>
<evidence type="ECO:0000256" key="1">
    <source>
        <dbReference type="ARBA" id="ARBA00008857"/>
    </source>
</evidence>
<dbReference type="InterPro" id="IPR010998">
    <property type="entry name" value="Integrase_recombinase_N"/>
</dbReference>
<dbReference type="GO" id="GO:0003677">
    <property type="term" value="F:DNA binding"/>
    <property type="evidence" value="ECO:0007669"/>
    <property type="project" value="UniProtKB-KW"/>
</dbReference>
<dbReference type="Pfam" id="PF13102">
    <property type="entry name" value="Phage_int_SAM_5"/>
    <property type="match status" value="1"/>
</dbReference>
<evidence type="ECO:0000256" key="2">
    <source>
        <dbReference type="ARBA" id="ARBA00023125"/>
    </source>
</evidence>
<evidence type="ECO:0000259" key="5">
    <source>
        <dbReference type="PROSITE" id="PS51898"/>
    </source>
</evidence>
<name>A0A841EPY8_9BACT</name>
<reference evidence="6 7" key="1">
    <citation type="submission" date="2020-08" db="EMBL/GenBank/DDBJ databases">
        <title>Functional genomics of gut bacteria from endangered species of beetles.</title>
        <authorList>
            <person name="Carlos-Shanley C."/>
        </authorList>
    </citation>
    <scope>NUCLEOTIDE SEQUENCE [LARGE SCALE GENOMIC DNA]</scope>
    <source>
        <strain evidence="6 7">S00070</strain>
    </source>
</reference>
<dbReference type="GO" id="GO:0015074">
    <property type="term" value="P:DNA integration"/>
    <property type="evidence" value="ECO:0007669"/>
    <property type="project" value="InterPro"/>
</dbReference>
<dbReference type="InterPro" id="IPR013762">
    <property type="entry name" value="Integrase-like_cat_sf"/>
</dbReference>
<dbReference type="InterPro" id="IPR025269">
    <property type="entry name" value="SAM-like_dom"/>
</dbReference>
<comment type="caution">
    <text evidence="6">The sequence shown here is derived from an EMBL/GenBank/DDBJ whole genome shotgun (WGS) entry which is preliminary data.</text>
</comment>
<keyword evidence="2" id="KW-0238">DNA-binding</keyword>
<keyword evidence="7" id="KW-1185">Reference proteome</keyword>
<evidence type="ECO:0000313" key="6">
    <source>
        <dbReference type="EMBL" id="MBB6002340.1"/>
    </source>
</evidence>
<evidence type="ECO:0000256" key="4">
    <source>
        <dbReference type="SAM" id="Coils"/>
    </source>
</evidence>
<dbReference type="AlphaFoldDB" id="A0A841EPY8"/>
<dbReference type="InterPro" id="IPR011010">
    <property type="entry name" value="DNA_brk_join_enz"/>
</dbReference>
<dbReference type="PROSITE" id="PS51898">
    <property type="entry name" value="TYR_RECOMBINASE"/>
    <property type="match status" value="1"/>
</dbReference>
<evidence type="ECO:0000313" key="7">
    <source>
        <dbReference type="Proteomes" id="UP000524404"/>
    </source>
</evidence>
<accession>A0A841EPY8</accession>
<proteinExistence type="inferred from homology"/>
<gene>
    <name evidence="6" type="ORF">HNP25_000992</name>
</gene>
<dbReference type="Pfam" id="PF00589">
    <property type="entry name" value="Phage_integrase"/>
    <property type="match status" value="1"/>
</dbReference>
<feature type="coiled-coil region" evidence="4">
    <location>
        <begin position="102"/>
        <end position="135"/>
    </location>
</feature>
<dbReference type="CDD" id="cd01185">
    <property type="entry name" value="INTN1_C_like"/>
    <property type="match status" value="1"/>
</dbReference>
<dbReference type="Proteomes" id="UP000524404">
    <property type="component" value="Unassembled WGS sequence"/>
</dbReference>
<dbReference type="SUPFAM" id="SSF56349">
    <property type="entry name" value="DNA breaking-rejoining enzymes"/>
    <property type="match status" value="1"/>
</dbReference>
<dbReference type="Gene3D" id="1.10.443.10">
    <property type="entry name" value="Intergrase catalytic core"/>
    <property type="match status" value="1"/>
</dbReference>
<dbReference type="InterPro" id="IPR050090">
    <property type="entry name" value="Tyrosine_recombinase_XerCD"/>
</dbReference>
<dbReference type="InterPro" id="IPR002104">
    <property type="entry name" value="Integrase_catalytic"/>
</dbReference>
<dbReference type="RefSeq" id="WP_184131139.1">
    <property type="nucleotide sequence ID" value="NZ_JACHKT010000005.1"/>
</dbReference>
<dbReference type="GO" id="GO:0006310">
    <property type="term" value="P:DNA recombination"/>
    <property type="evidence" value="ECO:0007669"/>
    <property type="project" value="UniProtKB-KW"/>
</dbReference>
<feature type="domain" description="Tyr recombinase" evidence="5">
    <location>
        <begin position="246"/>
        <end position="415"/>
    </location>
</feature>
<keyword evidence="3" id="KW-0233">DNA recombination</keyword>
<dbReference type="EMBL" id="JACHKT010000005">
    <property type="protein sequence ID" value="MBB6002340.1"/>
    <property type="molecule type" value="Genomic_DNA"/>
</dbReference>
<comment type="similarity">
    <text evidence="1">Belongs to the 'phage' integrase family.</text>
</comment>